<comment type="caution">
    <text evidence="3">The sequence shown here is derived from an EMBL/GenBank/DDBJ whole genome shotgun (WGS) entry which is preliminary data.</text>
</comment>
<dbReference type="InterPro" id="IPR046960">
    <property type="entry name" value="PPR_At4g14850-like_plant"/>
</dbReference>
<feature type="repeat" description="PPR" evidence="2">
    <location>
        <begin position="123"/>
        <end position="157"/>
    </location>
</feature>
<name>A0A4S4EJG0_CAMSN</name>
<keyword evidence="1" id="KW-0677">Repeat</keyword>
<reference evidence="3 4" key="1">
    <citation type="journal article" date="2018" name="Proc. Natl. Acad. Sci. U.S.A.">
        <title>Draft genome sequence of Camellia sinensis var. sinensis provides insights into the evolution of the tea genome and tea quality.</title>
        <authorList>
            <person name="Wei C."/>
            <person name="Yang H."/>
            <person name="Wang S."/>
            <person name="Zhao J."/>
            <person name="Liu C."/>
            <person name="Gao L."/>
            <person name="Xia E."/>
            <person name="Lu Y."/>
            <person name="Tai Y."/>
            <person name="She G."/>
            <person name="Sun J."/>
            <person name="Cao H."/>
            <person name="Tong W."/>
            <person name="Gao Q."/>
            <person name="Li Y."/>
            <person name="Deng W."/>
            <person name="Jiang X."/>
            <person name="Wang W."/>
            <person name="Chen Q."/>
            <person name="Zhang S."/>
            <person name="Li H."/>
            <person name="Wu J."/>
            <person name="Wang P."/>
            <person name="Li P."/>
            <person name="Shi C."/>
            <person name="Zheng F."/>
            <person name="Jian J."/>
            <person name="Huang B."/>
            <person name="Shan D."/>
            <person name="Shi M."/>
            <person name="Fang C."/>
            <person name="Yue Y."/>
            <person name="Li F."/>
            <person name="Li D."/>
            <person name="Wei S."/>
            <person name="Han B."/>
            <person name="Jiang C."/>
            <person name="Yin Y."/>
            <person name="Xia T."/>
            <person name="Zhang Z."/>
            <person name="Bennetzen J.L."/>
            <person name="Zhao S."/>
            <person name="Wan X."/>
        </authorList>
    </citation>
    <scope>NUCLEOTIDE SEQUENCE [LARGE SCALE GENOMIC DNA]</scope>
    <source>
        <strain evidence="4">cv. Shuchazao</strain>
        <tissue evidence="3">Leaf</tissue>
    </source>
</reference>
<evidence type="ECO:0000256" key="2">
    <source>
        <dbReference type="PROSITE-ProRule" id="PRU00708"/>
    </source>
</evidence>
<dbReference type="PANTHER" id="PTHR47926">
    <property type="entry name" value="PENTATRICOPEPTIDE REPEAT-CONTAINING PROTEIN"/>
    <property type="match status" value="1"/>
</dbReference>
<dbReference type="PANTHER" id="PTHR47926:SF347">
    <property type="entry name" value="PENTATRICOPEPTIDE REPEAT-CONTAINING PROTEIN"/>
    <property type="match status" value="1"/>
</dbReference>
<evidence type="ECO:0008006" key="5">
    <source>
        <dbReference type="Google" id="ProtNLM"/>
    </source>
</evidence>
<proteinExistence type="predicted"/>
<dbReference type="Proteomes" id="UP000306102">
    <property type="component" value="Unassembled WGS sequence"/>
</dbReference>
<gene>
    <name evidence="3" type="ORF">TEA_005601</name>
</gene>
<dbReference type="Pfam" id="PF13041">
    <property type="entry name" value="PPR_2"/>
    <property type="match status" value="1"/>
</dbReference>
<dbReference type="GO" id="GO:0009451">
    <property type="term" value="P:RNA modification"/>
    <property type="evidence" value="ECO:0007669"/>
    <property type="project" value="InterPro"/>
</dbReference>
<dbReference type="NCBIfam" id="TIGR00756">
    <property type="entry name" value="PPR"/>
    <property type="match status" value="2"/>
</dbReference>
<evidence type="ECO:0000313" key="4">
    <source>
        <dbReference type="Proteomes" id="UP000306102"/>
    </source>
</evidence>
<evidence type="ECO:0000313" key="3">
    <source>
        <dbReference type="EMBL" id="THG16066.1"/>
    </source>
</evidence>
<dbReference type="PROSITE" id="PS51375">
    <property type="entry name" value="PPR"/>
    <property type="match status" value="2"/>
</dbReference>
<dbReference type="InterPro" id="IPR002885">
    <property type="entry name" value="PPR_rpt"/>
</dbReference>
<evidence type="ECO:0000256" key="1">
    <source>
        <dbReference type="ARBA" id="ARBA00022737"/>
    </source>
</evidence>
<dbReference type="AlphaFoldDB" id="A0A4S4EJG0"/>
<organism evidence="3 4">
    <name type="scientific">Camellia sinensis var. sinensis</name>
    <name type="common">China tea</name>
    <dbReference type="NCBI Taxonomy" id="542762"/>
    <lineage>
        <taxon>Eukaryota</taxon>
        <taxon>Viridiplantae</taxon>
        <taxon>Streptophyta</taxon>
        <taxon>Embryophyta</taxon>
        <taxon>Tracheophyta</taxon>
        <taxon>Spermatophyta</taxon>
        <taxon>Magnoliopsida</taxon>
        <taxon>eudicotyledons</taxon>
        <taxon>Gunneridae</taxon>
        <taxon>Pentapetalae</taxon>
        <taxon>asterids</taxon>
        <taxon>Ericales</taxon>
        <taxon>Theaceae</taxon>
        <taxon>Camellia</taxon>
    </lineage>
</organism>
<dbReference type="GO" id="GO:0003723">
    <property type="term" value="F:RNA binding"/>
    <property type="evidence" value="ECO:0007669"/>
    <property type="project" value="InterPro"/>
</dbReference>
<dbReference type="Pfam" id="PF01535">
    <property type="entry name" value="PPR"/>
    <property type="match status" value="1"/>
</dbReference>
<dbReference type="EMBL" id="SDRB02004307">
    <property type="protein sequence ID" value="THG16066.1"/>
    <property type="molecule type" value="Genomic_DNA"/>
</dbReference>
<sequence length="161" mass="18512">MYAVCGVIGALRTLFDECLERDLVSWTTLIQGYVKMGFWTEGVKVFFEMCEANLQADEMTMVVVLPPCANLGDLILGWRIHGYMRDHNMNFDVFVDNALVDMYFKCVDTDLAHKVFNEMPVKNVVSWNSMISRLAQQGEFKEALNMFRKMQSRGMNPVMSL</sequence>
<accession>A0A4S4EJG0</accession>
<keyword evidence="4" id="KW-1185">Reference proteome</keyword>
<dbReference type="Gene3D" id="1.25.40.10">
    <property type="entry name" value="Tetratricopeptide repeat domain"/>
    <property type="match status" value="2"/>
</dbReference>
<feature type="repeat" description="PPR" evidence="2">
    <location>
        <begin position="22"/>
        <end position="56"/>
    </location>
</feature>
<dbReference type="FunFam" id="1.25.40.10:FF:000073">
    <property type="entry name" value="Pentatricopeptide repeat-containing protein chloroplastic"/>
    <property type="match status" value="1"/>
</dbReference>
<protein>
    <recommendedName>
        <fullName evidence="5">Pentacotripeptide-repeat region of PRORP domain-containing protein</fullName>
    </recommendedName>
</protein>
<dbReference type="InterPro" id="IPR011990">
    <property type="entry name" value="TPR-like_helical_dom_sf"/>
</dbReference>